<dbReference type="EMBL" id="JAAAHW010002545">
    <property type="protein sequence ID" value="KAF9991756.1"/>
    <property type="molecule type" value="Genomic_DNA"/>
</dbReference>
<accession>A0A9P6SR72</accession>
<organism evidence="2 3">
    <name type="scientific">Modicella reniformis</name>
    <dbReference type="NCBI Taxonomy" id="1440133"/>
    <lineage>
        <taxon>Eukaryota</taxon>
        <taxon>Fungi</taxon>
        <taxon>Fungi incertae sedis</taxon>
        <taxon>Mucoromycota</taxon>
        <taxon>Mortierellomycotina</taxon>
        <taxon>Mortierellomycetes</taxon>
        <taxon>Mortierellales</taxon>
        <taxon>Mortierellaceae</taxon>
        <taxon>Modicella</taxon>
    </lineage>
</organism>
<keyword evidence="3" id="KW-1185">Reference proteome</keyword>
<proteinExistence type="predicted"/>
<evidence type="ECO:0000313" key="3">
    <source>
        <dbReference type="Proteomes" id="UP000749646"/>
    </source>
</evidence>
<dbReference type="Proteomes" id="UP000749646">
    <property type="component" value="Unassembled WGS sequence"/>
</dbReference>
<feature type="compositionally biased region" description="Basic and acidic residues" evidence="1">
    <location>
        <begin position="73"/>
        <end position="86"/>
    </location>
</feature>
<dbReference type="OrthoDB" id="2262349at2759"/>
<evidence type="ECO:0000256" key="1">
    <source>
        <dbReference type="SAM" id="MobiDB-lite"/>
    </source>
</evidence>
<dbReference type="Gene3D" id="3.60.20.30">
    <property type="entry name" value="(Glycosyl)asparaginase"/>
    <property type="match status" value="1"/>
</dbReference>
<feature type="non-terminal residue" evidence="2">
    <location>
        <position position="1"/>
    </location>
</feature>
<sequence length="112" mass="12320">MTGAGEQITKTLLAKTCMDIFSSEDDTTLAANKVLDKFISSPLLRTYDGRHAGYIAVKLNPTVDVSEMDDDSDKDKSQQKDNKAPRIGEFIFAHTTKTMGVAFMSVQDNKPT</sequence>
<name>A0A9P6SR72_9FUNG</name>
<evidence type="ECO:0000313" key="2">
    <source>
        <dbReference type="EMBL" id="KAF9991756.1"/>
    </source>
</evidence>
<comment type="caution">
    <text evidence="2">The sequence shown here is derived from an EMBL/GenBank/DDBJ whole genome shotgun (WGS) entry which is preliminary data.</text>
</comment>
<gene>
    <name evidence="2" type="primary">TASP1</name>
    <name evidence="2" type="ORF">BGZ65_000124</name>
</gene>
<dbReference type="AlphaFoldDB" id="A0A9P6SR72"/>
<reference evidence="2" key="1">
    <citation type="journal article" date="2020" name="Fungal Divers.">
        <title>Resolving the Mortierellaceae phylogeny through synthesis of multi-gene phylogenetics and phylogenomics.</title>
        <authorList>
            <person name="Vandepol N."/>
            <person name="Liber J."/>
            <person name="Desiro A."/>
            <person name="Na H."/>
            <person name="Kennedy M."/>
            <person name="Barry K."/>
            <person name="Grigoriev I.V."/>
            <person name="Miller A.N."/>
            <person name="O'Donnell K."/>
            <person name="Stajich J.E."/>
            <person name="Bonito G."/>
        </authorList>
    </citation>
    <scope>NUCLEOTIDE SEQUENCE</scope>
    <source>
        <strain evidence="2">MES-2147</strain>
    </source>
</reference>
<protein>
    <submittedName>
        <fullName evidence="2">Taspase, threonine aspartase, 1</fullName>
    </submittedName>
</protein>
<feature type="region of interest" description="Disordered" evidence="1">
    <location>
        <begin position="65"/>
        <end position="86"/>
    </location>
</feature>